<keyword evidence="6" id="KW-1185">Reference proteome</keyword>
<dbReference type="InterPro" id="IPR045048">
    <property type="entry name" value="FBXO31/39"/>
</dbReference>
<feature type="compositionally biased region" description="Polar residues" evidence="3">
    <location>
        <begin position="346"/>
        <end position="357"/>
    </location>
</feature>
<evidence type="ECO:0000313" key="5">
    <source>
        <dbReference type="EMBL" id="KAK3178133.1"/>
    </source>
</evidence>
<dbReference type="EMBL" id="JASNWA010000003">
    <property type="protein sequence ID" value="KAK3178133.1"/>
    <property type="molecule type" value="Genomic_DNA"/>
</dbReference>
<comment type="caution">
    <text evidence="5">The sequence shown here is derived from an EMBL/GenBank/DDBJ whole genome shotgun (WGS) entry which is preliminary data.</text>
</comment>
<gene>
    <name evidence="5" type="ORF">OEA41_000266</name>
</gene>
<evidence type="ECO:0000256" key="1">
    <source>
        <dbReference type="ARBA" id="ARBA00004906"/>
    </source>
</evidence>
<dbReference type="Gene3D" id="1.20.1280.50">
    <property type="match status" value="1"/>
</dbReference>
<dbReference type="SUPFAM" id="SSF81383">
    <property type="entry name" value="F-box domain"/>
    <property type="match status" value="1"/>
</dbReference>
<feature type="region of interest" description="Disordered" evidence="3">
    <location>
        <begin position="346"/>
        <end position="377"/>
    </location>
</feature>
<proteinExistence type="predicted"/>
<reference evidence="5" key="1">
    <citation type="submission" date="2022-11" db="EMBL/GenBank/DDBJ databases">
        <title>Chromosomal genome sequence assembly and mating type (MAT) locus characterization of the leprose asexual lichenized fungus Lepraria neglecta (Nyl.) Erichsen.</title>
        <authorList>
            <person name="Allen J.L."/>
            <person name="Pfeffer B."/>
        </authorList>
    </citation>
    <scope>NUCLEOTIDE SEQUENCE</scope>
    <source>
        <strain evidence="5">Allen 5258</strain>
    </source>
</reference>
<dbReference type="Pfam" id="PF12937">
    <property type="entry name" value="F-box-like"/>
    <property type="match status" value="1"/>
</dbReference>
<dbReference type="InterPro" id="IPR001810">
    <property type="entry name" value="F-box_dom"/>
</dbReference>
<keyword evidence="2" id="KW-0833">Ubl conjugation pathway</keyword>
<dbReference type="PANTHER" id="PTHR10706:SF130">
    <property type="entry name" value="F-BOX ONLY PROTEIN 31"/>
    <property type="match status" value="1"/>
</dbReference>
<evidence type="ECO:0000256" key="2">
    <source>
        <dbReference type="ARBA" id="ARBA00022786"/>
    </source>
</evidence>
<name>A0AAD9ZI64_9LECA</name>
<evidence type="ECO:0000313" key="6">
    <source>
        <dbReference type="Proteomes" id="UP001276659"/>
    </source>
</evidence>
<dbReference type="PANTHER" id="PTHR10706">
    <property type="entry name" value="F-BOX FAMILY PROTEIN"/>
    <property type="match status" value="1"/>
</dbReference>
<accession>A0AAD9ZI64</accession>
<protein>
    <recommendedName>
        <fullName evidence="4">F-box domain-containing protein</fullName>
    </recommendedName>
</protein>
<evidence type="ECO:0000256" key="3">
    <source>
        <dbReference type="SAM" id="MobiDB-lite"/>
    </source>
</evidence>
<dbReference type="AlphaFoldDB" id="A0AAD9ZI64"/>
<dbReference type="Proteomes" id="UP001276659">
    <property type="component" value="Unassembled WGS sequence"/>
</dbReference>
<organism evidence="5 6">
    <name type="scientific">Lepraria neglecta</name>
    <dbReference type="NCBI Taxonomy" id="209136"/>
    <lineage>
        <taxon>Eukaryota</taxon>
        <taxon>Fungi</taxon>
        <taxon>Dikarya</taxon>
        <taxon>Ascomycota</taxon>
        <taxon>Pezizomycotina</taxon>
        <taxon>Lecanoromycetes</taxon>
        <taxon>OSLEUM clade</taxon>
        <taxon>Lecanoromycetidae</taxon>
        <taxon>Lecanorales</taxon>
        <taxon>Lecanorineae</taxon>
        <taxon>Stereocaulaceae</taxon>
        <taxon>Lepraria</taxon>
    </lineage>
</organism>
<dbReference type="InterPro" id="IPR036047">
    <property type="entry name" value="F-box-like_dom_sf"/>
</dbReference>
<feature type="domain" description="F-box" evidence="4">
    <location>
        <begin position="43"/>
        <end position="89"/>
    </location>
</feature>
<dbReference type="PROSITE" id="PS50181">
    <property type="entry name" value="FBOX"/>
    <property type="match status" value="1"/>
</dbReference>
<sequence length="569" mass="65222">MEELIGRLRSTSTSLSSPFVDDYSDFATQGLSASKIPATSLQMSSLEALPAEIITYILAFLPAVDLAGLSRTSHLLRSHAHNDLLWMQFVRDDIPNYDQVLSPSPAKSWRDLYIAHHPYWFLVRHKVWFADLPNTGTIILARYNHRLGCIEGYRLIAEHGAHTFDLWEHNPDVIIHTFNPKVRLWLEDPVIKLDYTDSTHGKRFQNELRMPTNSTHGVCSMIFLCQPIPKQLQHPSMALWPPSIIPSVQRVRNESQNKFRDEDHRPRTLDRMSDRTFRIRKWVEFSNLMQPLSSIRMGEDVMTYSTLLEESYMPTKEKPYQGIWVGDYSGHGCEFLLVLQREVTNNTTMSRQSSTGSLPPGMSMEEREAEAQDDSEAGFHQMSQEEVVEQAYDDAQDILDLDGVTETEVTETSALGPERLNVHFPNVPTMQSTSNVQSAQGSSRDNGDNWQFGRLEAIKLTGDINVPRGQYTWIAEDIGPRGFLRVGNEQMFAGARMVKSWGRIAGRDFRHDRFIPSQLIMISHDALAQYWEVRLTLLSHLCRFADLLTQDFGHISFYRRVNIDDYLNV</sequence>
<evidence type="ECO:0000259" key="4">
    <source>
        <dbReference type="PROSITE" id="PS50181"/>
    </source>
</evidence>
<comment type="pathway">
    <text evidence="1">Protein modification; protein ubiquitination.</text>
</comment>
<dbReference type="Pfam" id="PF12014">
    <property type="entry name" value="Cyclin_D1_bind"/>
    <property type="match status" value="1"/>
</dbReference>